<accession>A0A0F8WPY7</accession>
<gene>
    <name evidence="1" type="ORF">LCGC14_3041480</name>
</gene>
<feature type="non-terminal residue" evidence="1">
    <location>
        <position position="81"/>
    </location>
</feature>
<evidence type="ECO:0000313" key="1">
    <source>
        <dbReference type="EMBL" id="KKK58728.1"/>
    </source>
</evidence>
<comment type="caution">
    <text evidence="1">The sequence shown here is derived from an EMBL/GenBank/DDBJ whole genome shotgun (WGS) entry which is preliminary data.</text>
</comment>
<protein>
    <submittedName>
        <fullName evidence="1">Uncharacterized protein</fullName>
    </submittedName>
</protein>
<proteinExistence type="predicted"/>
<dbReference type="EMBL" id="LAZR01063828">
    <property type="protein sequence ID" value="KKK58728.1"/>
    <property type="molecule type" value="Genomic_DNA"/>
</dbReference>
<name>A0A0F8WPY7_9ZZZZ</name>
<sequence>MKKPKDIKTTVKDVTDFPGGIQADVVIHKGGGTKGKWTIGWSRLVGGIVMVYDDGQIISARTNGLFETMCEFRKPRTRKKG</sequence>
<organism evidence="1">
    <name type="scientific">marine sediment metagenome</name>
    <dbReference type="NCBI Taxonomy" id="412755"/>
    <lineage>
        <taxon>unclassified sequences</taxon>
        <taxon>metagenomes</taxon>
        <taxon>ecological metagenomes</taxon>
    </lineage>
</organism>
<dbReference type="AlphaFoldDB" id="A0A0F8WPY7"/>
<reference evidence="1" key="1">
    <citation type="journal article" date="2015" name="Nature">
        <title>Complex archaea that bridge the gap between prokaryotes and eukaryotes.</title>
        <authorList>
            <person name="Spang A."/>
            <person name="Saw J.H."/>
            <person name="Jorgensen S.L."/>
            <person name="Zaremba-Niedzwiedzka K."/>
            <person name="Martijn J."/>
            <person name="Lind A.E."/>
            <person name="van Eijk R."/>
            <person name="Schleper C."/>
            <person name="Guy L."/>
            <person name="Ettema T.J."/>
        </authorList>
    </citation>
    <scope>NUCLEOTIDE SEQUENCE</scope>
</reference>